<feature type="transmembrane region" description="Helical" evidence="1">
    <location>
        <begin position="180"/>
        <end position="198"/>
    </location>
</feature>
<dbReference type="Proteomes" id="UP000182344">
    <property type="component" value="Unassembled WGS sequence"/>
</dbReference>
<evidence type="ECO:0000313" key="2">
    <source>
        <dbReference type="EMBL" id="OIP86724.1"/>
    </source>
</evidence>
<dbReference type="EMBL" id="MNZO01000044">
    <property type="protein sequence ID" value="OIP86724.1"/>
    <property type="molecule type" value="Genomic_DNA"/>
</dbReference>
<feature type="transmembrane region" description="Helical" evidence="1">
    <location>
        <begin position="351"/>
        <end position="368"/>
    </location>
</feature>
<accession>A0A1J5HPS0</accession>
<evidence type="ECO:0000313" key="3">
    <source>
        <dbReference type="Proteomes" id="UP000182344"/>
    </source>
</evidence>
<proteinExistence type="predicted"/>
<protein>
    <submittedName>
        <fullName evidence="2">Uncharacterized protein</fullName>
    </submittedName>
</protein>
<dbReference type="STRING" id="1805376.AUK05_02960"/>
<organism evidence="2 3">
    <name type="scientific">Candidatus Shapirobacteria bacterium CG2_30_35_20</name>
    <dbReference type="NCBI Taxonomy" id="1805376"/>
    <lineage>
        <taxon>Bacteria</taxon>
        <taxon>Candidatus Shapironibacteriota</taxon>
    </lineage>
</organism>
<name>A0A1J5HPS0_9BACT</name>
<feature type="transmembrane region" description="Helical" evidence="1">
    <location>
        <begin position="12"/>
        <end position="33"/>
    </location>
</feature>
<evidence type="ECO:0000256" key="1">
    <source>
        <dbReference type="SAM" id="Phobius"/>
    </source>
</evidence>
<keyword evidence="1" id="KW-0812">Transmembrane</keyword>
<feature type="transmembrane region" description="Helical" evidence="1">
    <location>
        <begin position="207"/>
        <end position="228"/>
    </location>
</feature>
<reference evidence="2 3" key="1">
    <citation type="journal article" date="2016" name="Environ. Microbiol.">
        <title>Genomic resolution of a cold subsurface aquifer community provides metabolic insights for novel microbes adapted to high CO concentrations.</title>
        <authorList>
            <person name="Probst A.J."/>
            <person name="Castelle C.J."/>
            <person name="Singh A."/>
            <person name="Brown C.T."/>
            <person name="Anantharaman K."/>
            <person name="Sharon I."/>
            <person name="Hug L.A."/>
            <person name="Burstein D."/>
            <person name="Emerson J.B."/>
            <person name="Thomas B.C."/>
            <person name="Banfield J.F."/>
        </authorList>
    </citation>
    <scope>NUCLEOTIDE SEQUENCE [LARGE SCALE GENOMIC DNA]</scope>
    <source>
        <strain evidence="2">CG2_30_35_20</strain>
    </source>
</reference>
<sequence>MTEDTNNKKQNIILFGIFFLALIIIGWSFRWTFTYKFDPVYWENFYYTSQWNIPNSKRVIGDEGVYRYIGYRLVNGENPFNVDYWVPPLGKYWYGVAAKYLGNPYWASWGWYAILLILVWVITKNWWVLLLVATNPLIVAQVGLTMLDLPQGVLLLAQAGCLLSGQFVLAGIMLGLMMGVKIGVLGPMVAVVGAYYLWKKTKSKKEILMFLVAILAGYMLAYTCYFLAHPNPIPWLRLHQKVIEFWKNSGATAHPLNILGYVLVNKFNQVWGEGRVWMTVKEWSILFLVSLIIIIKSFFLKVNLKNKYYLLLASGWIGMCALIDFWPRYLVAIVPILAIITVDFLKNKKGWLILILIINLFNLRTVLWPTPEQELREIQTNLKTGNYREIYEMGSKDFKVKNRVEEIVKFKETKIDLGKENNKWVIVKMGR</sequence>
<dbReference type="AlphaFoldDB" id="A0A1J5HPS0"/>
<comment type="caution">
    <text evidence="2">The sequence shown here is derived from an EMBL/GenBank/DDBJ whole genome shotgun (WGS) entry which is preliminary data.</text>
</comment>
<feature type="transmembrane region" description="Helical" evidence="1">
    <location>
        <begin position="283"/>
        <end position="304"/>
    </location>
</feature>
<feature type="transmembrane region" description="Helical" evidence="1">
    <location>
        <begin position="109"/>
        <end position="132"/>
    </location>
</feature>
<keyword evidence="1" id="KW-0472">Membrane</keyword>
<keyword evidence="1" id="KW-1133">Transmembrane helix</keyword>
<gene>
    <name evidence="2" type="ORF">AUK05_02960</name>
</gene>